<feature type="domain" description="Helicase C-terminal" evidence="6">
    <location>
        <begin position="901"/>
        <end position="1057"/>
    </location>
</feature>
<dbReference type="PANTHER" id="PTHR10799">
    <property type="entry name" value="SNF2/RAD54 HELICASE FAMILY"/>
    <property type="match status" value="1"/>
</dbReference>
<dbReference type="RefSeq" id="WP_136861596.1">
    <property type="nucleotide sequence ID" value="NZ_SWCJ01000001.1"/>
</dbReference>
<dbReference type="InterPro" id="IPR014001">
    <property type="entry name" value="Helicase_ATP-bd"/>
</dbReference>
<keyword evidence="3" id="KW-0862">Zinc</keyword>
<dbReference type="InterPro" id="IPR038718">
    <property type="entry name" value="SNF2-like_sf"/>
</dbReference>
<evidence type="ECO:0000259" key="5">
    <source>
        <dbReference type="PROSITE" id="PS51192"/>
    </source>
</evidence>
<protein>
    <submittedName>
        <fullName evidence="7">Helicase SNF2</fullName>
    </submittedName>
</protein>
<dbReference type="PROSITE" id="PS50966">
    <property type="entry name" value="ZF_SWIM"/>
    <property type="match status" value="1"/>
</dbReference>
<keyword evidence="2 7" id="KW-0067">ATP-binding</keyword>
<dbReference type="GO" id="GO:0016787">
    <property type="term" value="F:hydrolase activity"/>
    <property type="evidence" value="ECO:0007669"/>
    <property type="project" value="UniProtKB-KW"/>
</dbReference>
<dbReference type="GO" id="GO:0008270">
    <property type="term" value="F:zinc ion binding"/>
    <property type="evidence" value="ECO:0007669"/>
    <property type="project" value="UniProtKB-KW"/>
</dbReference>
<dbReference type="Proteomes" id="UP000305675">
    <property type="component" value="Unassembled WGS sequence"/>
</dbReference>
<dbReference type="Gene3D" id="3.40.50.300">
    <property type="entry name" value="P-loop containing nucleotide triphosphate hydrolases"/>
    <property type="match status" value="1"/>
</dbReference>
<dbReference type="PROSITE" id="PS51192">
    <property type="entry name" value="HELICASE_ATP_BIND_1"/>
    <property type="match status" value="1"/>
</dbReference>
<keyword evidence="2 7" id="KW-0547">Nucleotide-binding</keyword>
<dbReference type="GO" id="GO:0004386">
    <property type="term" value="F:helicase activity"/>
    <property type="evidence" value="ECO:0007669"/>
    <property type="project" value="UniProtKB-KW"/>
</dbReference>
<keyword evidence="2 7" id="KW-0347">Helicase</keyword>
<dbReference type="Pfam" id="PF00271">
    <property type="entry name" value="Helicase_C"/>
    <property type="match status" value="1"/>
</dbReference>
<proteinExistence type="predicted"/>
<dbReference type="InterPro" id="IPR027417">
    <property type="entry name" value="P-loop_NTPase"/>
</dbReference>
<gene>
    <name evidence="7" type="ORF">FCL42_01495</name>
</gene>
<keyword evidence="3" id="KW-0479">Metal-binding</keyword>
<dbReference type="Gene3D" id="3.40.50.10810">
    <property type="entry name" value="Tandem AAA-ATPase domain"/>
    <property type="match status" value="1"/>
</dbReference>
<accession>A0A4V5NWJ9</accession>
<dbReference type="EMBL" id="SWCJ01000001">
    <property type="protein sequence ID" value="TKB58448.1"/>
    <property type="molecule type" value="Genomic_DNA"/>
</dbReference>
<dbReference type="SUPFAM" id="SSF52540">
    <property type="entry name" value="P-loop containing nucleoside triphosphate hydrolases"/>
    <property type="match status" value="2"/>
</dbReference>
<dbReference type="InterPro" id="IPR049730">
    <property type="entry name" value="SNF2/RAD54-like_C"/>
</dbReference>
<evidence type="ECO:0000313" key="8">
    <source>
        <dbReference type="Proteomes" id="UP000305675"/>
    </source>
</evidence>
<dbReference type="InterPro" id="IPR000330">
    <property type="entry name" value="SNF2_N"/>
</dbReference>
<dbReference type="InterPro" id="IPR007527">
    <property type="entry name" value="Znf_SWIM"/>
</dbReference>
<evidence type="ECO:0000256" key="1">
    <source>
        <dbReference type="ARBA" id="ARBA00022801"/>
    </source>
</evidence>
<evidence type="ECO:0000259" key="6">
    <source>
        <dbReference type="PROSITE" id="PS51194"/>
    </source>
</evidence>
<evidence type="ECO:0000256" key="2">
    <source>
        <dbReference type="ARBA" id="ARBA00022806"/>
    </source>
</evidence>
<feature type="domain" description="SWIM-type" evidence="4">
    <location>
        <begin position="54"/>
        <end position="92"/>
    </location>
</feature>
<dbReference type="OrthoDB" id="9760715at2"/>
<name>A0A4V5NWJ9_9GAMM</name>
<comment type="caution">
    <text evidence="7">The sequence shown here is derived from an EMBL/GenBank/DDBJ whole genome shotgun (WGS) entry which is preliminary data.</text>
</comment>
<evidence type="ECO:0000313" key="7">
    <source>
        <dbReference type="EMBL" id="TKB58448.1"/>
    </source>
</evidence>
<sequence>MLLFRQQDIERNFDSATFARGQKYFEQEMVLSAELGPGGLSVHGTTLGRGDNQYDTSIEIKKQGKFIKLESFCHCPVATQCKHAVALLLTLLDQHHGHKDRYQAWLGHFQDIHPPKPTPEPEPSPLEGRFRLSKNPSSDADITESIVVEVGNCRRLKRGGYSKFTPKQLFNVSGHFGDGWANDEVVTCSRLLLASRDNSWSRFAHLHSELDLLSFKRLLSAEMVFWDKPNNTLTLSDPQSLHFRWEREGEEYQLQGQLASGNDYVLLPFEQPWYLDRTLFTTGPLQTDLTREVLYYLSRLPALPQEQAQHFGDNIALQFDDAILPHPIQVSYHKIEASLTPVLTLRPSDEGIQSYFHLAYGELALPESVIERPQQQRFNQDGNHLQVERQPEQEQAAVELYQQLNLSPFDHHGEFAPQVATAAYLKLATAATDLAYWQKLLSQHQAAMINQGWQLNIDPSLPLLPHEIPAFDLVVEEQDNWFNLGLSVEIDDTQVELLPLLLTWLNQNSDWRGNDSPILLHRDGAMPLRIANRTIRPVLAVLEELANVDGDKVRLPSHQAAMLEQLPHTGRWIGGEKLKQLAHKLNHFSGIETVEPPESLMATLRPYQGQGLDWLAFLHQYGFGGILADDMGLGKTIQTLAHLLRLKANQQLTGPALLVCPTSLISNWRSEAHKFSPSLNVMVLHGQDRHRYFEQLPQQDLVITTYGLVARDIELLQQQQFSLAILDEAQAIKTPSAKVSKAVKQLNAGQRLCLTGTPMENHLGELWSLFDFVMPGFLGSEGQFSRYYRKPIEKEGNFELKRELLGRIAPFLLRRTKAEVAQELPAKTEMVQTIPLPPQQRMLYESVRVAMEAKVRELLANKGMAKSQIEFLDALLKLRQICCDPQLVKLEQASAVQESAKLDFLMEMLPSMLEEGRRVLIFSQFTQMLSLIESRLEAEGLAFTKLTGQTRKRDEVIERFQSGEVPIFLISLKAGGVGLNLTQADTVIHYDPWWNPAAENQATDRAYRIGQDKPVFVYKLICEQTIEERVMELQLQKQTLADSIYDKDRDSLSKSLSGDQLLSLFEQHPIDSEPS</sequence>
<dbReference type="AlphaFoldDB" id="A0A4V5NWJ9"/>
<evidence type="ECO:0000259" key="4">
    <source>
        <dbReference type="PROSITE" id="PS50966"/>
    </source>
</evidence>
<dbReference type="CDD" id="cd18793">
    <property type="entry name" value="SF2_C_SNF"/>
    <property type="match status" value="1"/>
</dbReference>
<dbReference type="CDD" id="cd18012">
    <property type="entry name" value="DEXQc_arch_SWI2_SNF2"/>
    <property type="match status" value="1"/>
</dbReference>
<reference evidence="7 8" key="1">
    <citation type="submission" date="2019-04" db="EMBL/GenBank/DDBJ databases">
        <authorList>
            <person name="Hwang J.C."/>
        </authorList>
    </citation>
    <scope>NUCLEOTIDE SEQUENCE [LARGE SCALE GENOMIC DNA]</scope>
    <source>
        <strain evidence="7 8">IMCC35002</strain>
    </source>
</reference>
<organism evidence="7 8">
    <name type="scientific">Ferrimonas aestuarii</name>
    <dbReference type="NCBI Taxonomy" id="2569539"/>
    <lineage>
        <taxon>Bacteria</taxon>
        <taxon>Pseudomonadati</taxon>
        <taxon>Pseudomonadota</taxon>
        <taxon>Gammaproteobacteria</taxon>
        <taxon>Alteromonadales</taxon>
        <taxon>Ferrimonadaceae</taxon>
        <taxon>Ferrimonas</taxon>
    </lineage>
</organism>
<keyword evidence="8" id="KW-1185">Reference proteome</keyword>
<keyword evidence="3" id="KW-0863">Zinc-finger</keyword>
<dbReference type="SMART" id="SM00487">
    <property type="entry name" value="DEXDc"/>
    <property type="match status" value="1"/>
</dbReference>
<keyword evidence="1" id="KW-0378">Hydrolase</keyword>
<feature type="domain" description="Helicase ATP-binding" evidence="5">
    <location>
        <begin position="616"/>
        <end position="776"/>
    </location>
</feature>
<dbReference type="Pfam" id="PF00176">
    <property type="entry name" value="SNF2-rel_dom"/>
    <property type="match status" value="1"/>
</dbReference>
<evidence type="ECO:0000256" key="3">
    <source>
        <dbReference type="PROSITE-ProRule" id="PRU00325"/>
    </source>
</evidence>
<dbReference type="SMART" id="SM00490">
    <property type="entry name" value="HELICc"/>
    <property type="match status" value="1"/>
</dbReference>
<dbReference type="InterPro" id="IPR001650">
    <property type="entry name" value="Helicase_C-like"/>
</dbReference>
<dbReference type="GO" id="GO:0005524">
    <property type="term" value="F:ATP binding"/>
    <property type="evidence" value="ECO:0007669"/>
    <property type="project" value="InterPro"/>
</dbReference>
<dbReference type="PROSITE" id="PS51194">
    <property type="entry name" value="HELICASE_CTER"/>
    <property type="match status" value="1"/>
</dbReference>